<dbReference type="EMBL" id="CACRTL010000029">
    <property type="protein sequence ID" value="VYU12257.1"/>
    <property type="molecule type" value="Genomic_DNA"/>
</dbReference>
<accession>A0A6N3CE89</accession>
<proteinExistence type="predicted"/>
<protein>
    <submittedName>
        <fullName evidence="1">Uncharacterized protein</fullName>
    </submittedName>
</protein>
<sequence>MASELPGISGGTQWRTNLIYARGSWYYKVFAFGTSDQNSYVDVAGFSNAKATVDSLFDGSISEKINLSDQSQWVKIK</sequence>
<evidence type="ECO:0000313" key="1">
    <source>
        <dbReference type="EMBL" id="VYU12257.1"/>
    </source>
</evidence>
<gene>
    <name evidence="1" type="ORF">CRLFYP8_03004</name>
</gene>
<organism evidence="1">
    <name type="scientific">Thomasclavelia ramosa</name>
    <dbReference type="NCBI Taxonomy" id="1547"/>
    <lineage>
        <taxon>Bacteria</taxon>
        <taxon>Bacillati</taxon>
        <taxon>Bacillota</taxon>
        <taxon>Erysipelotrichia</taxon>
        <taxon>Erysipelotrichales</taxon>
        <taxon>Coprobacillaceae</taxon>
        <taxon>Thomasclavelia</taxon>
    </lineage>
</organism>
<name>A0A6N3CE89_9FIRM</name>
<dbReference type="AlphaFoldDB" id="A0A6N3CE89"/>
<reference evidence="1" key="1">
    <citation type="submission" date="2019-11" db="EMBL/GenBank/DDBJ databases">
        <authorList>
            <person name="Feng L."/>
        </authorList>
    </citation>
    <scope>NUCLEOTIDE SEQUENCE</scope>
    <source>
        <strain evidence="1">CramosumLFYP8</strain>
    </source>
</reference>